<sequence>MCIKRCIDAGISILPDAVSGNFPKINRVLAKFGSLPKESLEK</sequence>
<dbReference type="EMBL" id="AMCI01000858">
    <property type="protein sequence ID" value="EJX07553.1"/>
    <property type="molecule type" value="Genomic_DNA"/>
</dbReference>
<protein>
    <submittedName>
        <fullName evidence="1">Uncharacterized protein</fullName>
    </submittedName>
</protein>
<proteinExistence type="predicted"/>
<evidence type="ECO:0000313" key="1">
    <source>
        <dbReference type="EMBL" id="EJX07553.1"/>
    </source>
</evidence>
<reference evidence="1" key="1">
    <citation type="journal article" date="2012" name="PLoS ONE">
        <title>Gene sets for utilization of primary and secondary nutrition supplies in the distal gut of endangered iberian lynx.</title>
        <authorList>
            <person name="Alcaide M."/>
            <person name="Messina E."/>
            <person name="Richter M."/>
            <person name="Bargiela R."/>
            <person name="Peplies J."/>
            <person name="Huws S.A."/>
            <person name="Newbold C.J."/>
            <person name="Golyshin P.N."/>
            <person name="Simon M.A."/>
            <person name="Lopez G."/>
            <person name="Yakimov M.M."/>
            <person name="Ferrer M."/>
        </authorList>
    </citation>
    <scope>NUCLEOTIDE SEQUENCE</scope>
</reference>
<gene>
    <name evidence="1" type="ORF">EVA_04339</name>
</gene>
<comment type="caution">
    <text evidence="1">The sequence shown here is derived from an EMBL/GenBank/DDBJ whole genome shotgun (WGS) entry which is preliminary data.</text>
</comment>
<organism evidence="1">
    <name type="scientific">gut metagenome</name>
    <dbReference type="NCBI Taxonomy" id="749906"/>
    <lineage>
        <taxon>unclassified sequences</taxon>
        <taxon>metagenomes</taxon>
        <taxon>organismal metagenomes</taxon>
    </lineage>
</organism>
<accession>J9GX06</accession>
<dbReference type="AlphaFoldDB" id="J9GX06"/>
<name>J9GX06_9ZZZZ</name>